<sequence length="54" mass="6405">MDEMQEPLFTTVRLEDFVAADHPLWPLRLLVNQALKRLNGLFGKHTRLFAWRRG</sequence>
<dbReference type="Proteomes" id="UP000494261">
    <property type="component" value="Unassembled WGS sequence"/>
</dbReference>
<dbReference type="EMBL" id="CABVQC010000067">
    <property type="protein sequence ID" value="VWC38392.1"/>
    <property type="molecule type" value="Genomic_DNA"/>
</dbReference>
<accession>A0A6P2RYG6</accession>
<name>A0A6P2RYG6_9BURK</name>
<gene>
    <name evidence="1" type="ORF">BLA13014_06695</name>
</gene>
<evidence type="ECO:0000313" key="1">
    <source>
        <dbReference type="EMBL" id="VWC38392.1"/>
    </source>
</evidence>
<protein>
    <recommendedName>
        <fullName evidence="3">Transposase</fullName>
    </recommendedName>
</protein>
<proteinExistence type="predicted"/>
<dbReference type="AlphaFoldDB" id="A0A6P2RYG6"/>
<evidence type="ECO:0000313" key="2">
    <source>
        <dbReference type="Proteomes" id="UP000494261"/>
    </source>
</evidence>
<reference evidence="1 2" key="1">
    <citation type="submission" date="2019-09" db="EMBL/GenBank/DDBJ databases">
        <authorList>
            <person name="Depoorter E."/>
        </authorList>
    </citation>
    <scope>NUCLEOTIDE SEQUENCE [LARGE SCALE GENOMIC DNA]</scope>
    <source>
        <strain evidence="1">LMG 13014</strain>
    </source>
</reference>
<organism evidence="1 2">
    <name type="scientific">Burkholderia aenigmatica</name>
    <dbReference type="NCBI Taxonomy" id="2015348"/>
    <lineage>
        <taxon>Bacteria</taxon>
        <taxon>Pseudomonadati</taxon>
        <taxon>Pseudomonadota</taxon>
        <taxon>Betaproteobacteria</taxon>
        <taxon>Burkholderiales</taxon>
        <taxon>Burkholderiaceae</taxon>
        <taxon>Burkholderia</taxon>
        <taxon>Burkholderia cepacia complex</taxon>
    </lineage>
</organism>
<evidence type="ECO:0008006" key="3">
    <source>
        <dbReference type="Google" id="ProtNLM"/>
    </source>
</evidence>